<gene>
    <name evidence="2" type="ORF">GCM10012287_33950</name>
</gene>
<evidence type="ECO:0000256" key="1">
    <source>
        <dbReference type="SAM" id="MobiDB-lite"/>
    </source>
</evidence>
<comment type="caution">
    <text evidence="2">The sequence shown here is derived from an EMBL/GenBank/DDBJ whole genome shotgun (WGS) entry which is preliminary data.</text>
</comment>
<evidence type="ECO:0000313" key="2">
    <source>
        <dbReference type="EMBL" id="GGO51585.1"/>
    </source>
</evidence>
<protein>
    <submittedName>
        <fullName evidence="2">Uncharacterized protein</fullName>
    </submittedName>
</protein>
<dbReference type="Proteomes" id="UP000631535">
    <property type="component" value="Unassembled WGS sequence"/>
</dbReference>
<sequence>MLPWISCTRGDLAVAPAAEGAGRTMSVEHSATTVRAEERARRDDNGASGGGFTDGGPGVREDP</sequence>
<reference evidence="3" key="1">
    <citation type="journal article" date="2019" name="Int. J. Syst. Evol. Microbiol.">
        <title>The Global Catalogue of Microorganisms (GCM) 10K type strain sequencing project: providing services to taxonomists for standard genome sequencing and annotation.</title>
        <authorList>
            <consortium name="The Broad Institute Genomics Platform"/>
            <consortium name="The Broad Institute Genome Sequencing Center for Infectious Disease"/>
            <person name="Wu L."/>
            <person name="Ma J."/>
        </authorList>
    </citation>
    <scope>NUCLEOTIDE SEQUENCE [LARGE SCALE GENOMIC DNA]</scope>
    <source>
        <strain evidence="3">CGMCC 4.7178</strain>
    </source>
</reference>
<proteinExistence type="predicted"/>
<feature type="compositionally biased region" description="Gly residues" evidence="1">
    <location>
        <begin position="47"/>
        <end position="63"/>
    </location>
</feature>
<evidence type="ECO:0000313" key="3">
    <source>
        <dbReference type="Proteomes" id="UP000631535"/>
    </source>
</evidence>
<feature type="region of interest" description="Disordered" evidence="1">
    <location>
        <begin position="17"/>
        <end position="63"/>
    </location>
</feature>
<dbReference type="EMBL" id="BMMP01000010">
    <property type="protein sequence ID" value="GGO51585.1"/>
    <property type="molecule type" value="Genomic_DNA"/>
</dbReference>
<name>A0ABQ2MK34_9ACTN</name>
<feature type="compositionally biased region" description="Basic and acidic residues" evidence="1">
    <location>
        <begin position="35"/>
        <end position="45"/>
    </location>
</feature>
<keyword evidence="3" id="KW-1185">Reference proteome</keyword>
<organism evidence="2 3">
    <name type="scientific">Streptomyces daqingensis</name>
    <dbReference type="NCBI Taxonomy" id="1472640"/>
    <lineage>
        <taxon>Bacteria</taxon>
        <taxon>Bacillati</taxon>
        <taxon>Actinomycetota</taxon>
        <taxon>Actinomycetes</taxon>
        <taxon>Kitasatosporales</taxon>
        <taxon>Streptomycetaceae</taxon>
        <taxon>Streptomyces</taxon>
    </lineage>
</organism>
<accession>A0ABQ2MK34</accession>